<evidence type="ECO:0000313" key="12">
    <source>
        <dbReference type="Ensembl" id="ENSPNAP00000047885.1"/>
    </source>
</evidence>
<dbReference type="PANTHER" id="PTHR14042">
    <property type="entry name" value="DOPEY-RELATED"/>
    <property type="match status" value="1"/>
</dbReference>
<organism evidence="12 13">
    <name type="scientific">Pygocentrus nattereri</name>
    <name type="common">Red-bellied piranha</name>
    <dbReference type="NCBI Taxonomy" id="42514"/>
    <lineage>
        <taxon>Eukaryota</taxon>
        <taxon>Metazoa</taxon>
        <taxon>Chordata</taxon>
        <taxon>Craniata</taxon>
        <taxon>Vertebrata</taxon>
        <taxon>Euteleostomi</taxon>
        <taxon>Actinopterygii</taxon>
        <taxon>Neopterygii</taxon>
        <taxon>Teleostei</taxon>
        <taxon>Ostariophysi</taxon>
        <taxon>Characiformes</taxon>
        <taxon>Characoidei</taxon>
        <taxon>Pygocentrus</taxon>
    </lineage>
</organism>
<dbReference type="GO" id="GO:0006895">
    <property type="term" value="P:Golgi to endosome transport"/>
    <property type="evidence" value="ECO:0007669"/>
    <property type="project" value="InterPro"/>
</dbReference>
<evidence type="ECO:0000256" key="6">
    <source>
        <dbReference type="ARBA" id="ARBA00046326"/>
    </source>
</evidence>
<feature type="compositionally biased region" description="Polar residues" evidence="7">
    <location>
        <begin position="581"/>
        <end position="599"/>
    </location>
</feature>
<dbReference type="InterPro" id="IPR040314">
    <property type="entry name" value="DOP1"/>
</dbReference>
<sequence>MDPEEAELQNDYRYRSYAAVIEKALRNFESSSEWADLISSLGKLNKALQSNLKYSLLPRRLIIGKRLAQCLHPALPSGVHLKALETYEVIFKIIGTKWLAKDLFIYSSGLFPLLAHASMSVKPPLLTLYERYFLPLQKALLPSLQAFIMGLLPGLEEGLEVYDRTDALLLKLSMLVGQSVFYGALWGSVLVSPLVRLPASLFIVTHFDRMASSCEQKYMLGTDHRLTVKAMCLSLQDTNVLVQRNMLEILLYFFPFATCLDPEKSAIPLKREEMITVVSAASLTLLRRDMSLNRRLYAWLLGLDIKGGMVAPDMSLYTTVEEHTAYYFNTYSRELLVQALVNILQQKDIEKDLDNITDYLRPFRIIISLLDKSEIGPLVLSDVLLEVIRAFYSYCREMLGEDSLNFSLSGNQLNSKIKENKNASEIIKTVNMLVGAISSEYLWNYVTDHFQTLGIPCSKAWSPPPSVMELSTLIIFLLDVIPLELYAEIQTQYLPQMLGSMLQSICASMASLSLPELTQALRACFKVLSKIQMPVTYMDMEVESPTQNVGKISRNTATFSGPEPAAFPPLRSEDSGLGLSASPSEQQLLPDHNSSNSDVCTDAENVWRKRGNVENMSKCVQDILASLITRHLLMVIDPEKEKGQEETTQPEQRVSPRGRKRSPSGGKGSRELGLIKDRLAEFFTPSKLRTQPQECCEEVVERGAGAAGLQWLLGFQSRGKAEITEACRQAFTAACHLLLECTTFPVYYTEEESQDEENTLPEWLRSLMLLCCISKDYQVQHVAISSLLELINHSQSLALVIQDKNRRYKSSEANPLSGQLQMVTLPPIFPSVLKTMELCTDFYQRVAQVLWAQLDTERREHHISCVELFYRLHCLAPFASICEDIICMALLSRDKVVRLEALHRFSVLWHLTREVQTNRSTSLNRSFDRSLFVVLDSLNSQDGSVSAAGQSWLVRALSLNDVVRILEPVLLLLLDPKTQRTAIQSVKHNLSVGMLSNTPRLYIGDSMAMPEVSLLNHFIVVDREALWLDLDRDAELRETPSNSPALSRSESEETEGEDEEPDVVEEEESEHTESADASGAQNSTENSSSGSAPYLQVGVVNGNIGEVGVANGLLRVDSDRTQASDSLSSDEDDGQLEALAKSRLLKRQRERQEAIDSLFRHVLLYRQPYEFNRVLYAFSVVETLVSSGSTPFVEALSSMALDCSSTAHLNLIQNLLQRHRQAQEGTGFYGPLQTSTPPEPKTTKVQVNVEVMTALVTQLVTVAQQAQAGETGGVDSLETIRNLLWGCKVQQYVLLSLSASMYTCQRAEAPDRNTAHEEEHGDDGGEISEESLVHFGKDGSWAEHPLQIALLKLLKVLIVLEHCSRGDAPSSALAREWQTAMMFQQSIKAVRYVASQPITAQGMFVSAAARALCPQYGFAMHPAWVALLCGVLPFLGRSLAIIVAPIIAQICRNLDELVKQHEHDGIKGTHSNNLKRENIAPDYPLTILEGLTTITHYCLLEHKKVNSVSDMRNACSAVLEEFPHMISTMAMLWGVVKGADSSCSSKSSPTSVYFKSTKILKQKILTFLTPLTQQYGPQVMASVAAVWNSRRSRKKRSKNKILPVASDPQMTIVDLVKSLNTLHTDTILHLIKEVVKKPHQIKGDQQKPTLVDVPMLQFCYAYIQSLPAQALQENIMPLLCLLRESVQLNLAAPGHFLLLGILNDFVNRLPNMDNKRDCRDLQEVTQRILEAVGGVAGSSLEQTSWLSRNLEVKAQPQVCLQEDEEDPIHTHARQTQAQTLETPETANVFVLLQVLAPLLDMVYRSDEKEKAVPLISRLMYYVFPYLKNHSAYNMPSFSAGAQLLSSLSGYAYTKRAWKKEVLELFMDPLFFTMESSCACQNHYILSIIDHLLTHEKTMFKDLMSMQSSSLKLFNSAEQKPMLLKRQAFAMFSGETDQYHLYLPLIQERLTENLRVGQTPAMVAQMFLMFRVLLLRISTQHLTSLWPIMVTELHGQFIHLPEEIEQKFNFFFCSFSVSVKKHLKFANGLLMFPQAELDMYLSACKFLDTAVSFPPERMPLFQMYRWAFVPEVDVESYEGPGTTLLEGEQECKPHVVRILEGLHHRYGLNGTVGESISECVEFPLLALRSLSSITQLVPFFQTLCCSFSCSDHSPQPTADYPPPSSSRVLQQLELITEGEFLDGLDS</sequence>
<dbReference type="InterPro" id="IPR056457">
    <property type="entry name" value="DOP1_C"/>
</dbReference>
<keyword evidence="13" id="KW-1185">Reference proteome</keyword>
<evidence type="ECO:0000256" key="1">
    <source>
        <dbReference type="ARBA" id="ARBA00004395"/>
    </source>
</evidence>
<feature type="domain" description="DOP1-like TPR" evidence="11">
    <location>
        <begin position="1157"/>
        <end position="1236"/>
    </location>
</feature>
<dbReference type="InterPro" id="IPR007249">
    <property type="entry name" value="DOP1_N"/>
</dbReference>
<dbReference type="GO" id="GO:0000139">
    <property type="term" value="C:Golgi membrane"/>
    <property type="evidence" value="ECO:0007669"/>
    <property type="project" value="UniProtKB-SubCell"/>
</dbReference>
<dbReference type="Pfam" id="PF24598">
    <property type="entry name" value="DOP1_C"/>
    <property type="match status" value="1"/>
</dbReference>
<dbReference type="GO" id="GO:0005829">
    <property type="term" value="C:cytosol"/>
    <property type="evidence" value="ECO:0007669"/>
    <property type="project" value="GOC"/>
</dbReference>
<reference evidence="12" key="2">
    <citation type="submission" date="2025-08" db="UniProtKB">
        <authorList>
            <consortium name="Ensembl"/>
        </authorList>
    </citation>
    <scope>IDENTIFICATION</scope>
</reference>
<evidence type="ECO:0000313" key="13">
    <source>
        <dbReference type="Proteomes" id="UP001501920"/>
    </source>
</evidence>
<keyword evidence="4" id="KW-0333">Golgi apparatus</keyword>
<dbReference type="GO" id="GO:0005768">
    <property type="term" value="C:endosome"/>
    <property type="evidence" value="ECO:0007669"/>
    <property type="project" value="TreeGrafter"/>
</dbReference>
<reference evidence="12 13" key="1">
    <citation type="submission" date="2020-10" db="EMBL/GenBank/DDBJ databases">
        <title>Pygocentrus nattereri (red-bellied piranha) genome, fPygNat1, primary haplotype.</title>
        <authorList>
            <person name="Myers G."/>
            <person name="Meyer A."/>
            <person name="Karagic N."/>
            <person name="Pippel M."/>
            <person name="Winkler S."/>
            <person name="Tracey A."/>
            <person name="Wood J."/>
            <person name="Formenti G."/>
            <person name="Howe K."/>
            <person name="Fedrigo O."/>
            <person name="Jarvis E.D."/>
        </authorList>
    </citation>
    <scope>NUCLEOTIDE SEQUENCE [LARGE SCALE GENOMIC DNA]</scope>
</reference>
<proteinExistence type="inferred from homology"/>
<dbReference type="SUPFAM" id="SSF48371">
    <property type="entry name" value="ARM repeat"/>
    <property type="match status" value="1"/>
</dbReference>
<gene>
    <name evidence="12" type="primary">DOP1B</name>
</gene>
<evidence type="ECO:0000256" key="2">
    <source>
        <dbReference type="ARBA" id="ARBA00022448"/>
    </source>
</evidence>
<dbReference type="GO" id="GO:0005802">
    <property type="term" value="C:trans-Golgi network"/>
    <property type="evidence" value="ECO:0007669"/>
    <property type="project" value="TreeGrafter"/>
</dbReference>
<dbReference type="Proteomes" id="UP001501920">
    <property type="component" value="Chromosome 6"/>
</dbReference>
<name>A0AAR2J7F9_PYGNA</name>
<keyword evidence="2" id="KW-0813">Transport</keyword>
<dbReference type="Ensembl" id="ENSPNAT00000069835.1">
    <property type="protein sequence ID" value="ENSPNAP00000047885.1"/>
    <property type="gene ID" value="ENSPNAG00000008044.2"/>
</dbReference>
<keyword evidence="5" id="KW-0472">Membrane</keyword>
<evidence type="ECO:0000259" key="9">
    <source>
        <dbReference type="Pfam" id="PF24597"/>
    </source>
</evidence>
<accession>A0AAR2J7F9</accession>
<evidence type="ECO:0000259" key="11">
    <source>
        <dbReference type="Pfam" id="PF24601"/>
    </source>
</evidence>
<dbReference type="Pfam" id="PF24601">
    <property type="entry name" value="TPR_DOP1"/>
    <property type="match status" value="2"/>
</dbReference>
<evidence type="ECO:0000259" key="8">
    <source>
        <dbReference type="Pfam" id="PF04118"/>
    </source>
</evidence>
<evidence type="ECO:0000259" key="10">
    <source>
        <dbReference type="Pfam" id="PF24598"/>
    </source>
</evidence>
<evidence type="ECO:0000256" key="7">
    <source>
        <dbReference type="SAM" id="MobiDB-lite"/>
    </source>
</evidence>
<evidence type="ECO:0000256" key="5">
    <source>
        <dbReference type="ARBA" id="ARBA00023136"/>
    </source>
</evidence>
<feature type="region of interest" description="Disordered" evidence="7">
    <location>
        <begin position="553"/>
        <end position="599"/>
    </location>
</feature>
<feature type="domain" description="DOP1-like TPR" evidence="11">
    <location>
        <begin position="1243"/>
        <end position="1501"/>
    </location>
</feature>
<dbReference type="InterPro" id="IPR056458">
    <property type="entry name" value="TPR_DOP1_M"/>
</dbReference>
<dbReference type="Pfam" id="PF24597">
    <property type="entry name" value="TPR_DOP1_M"/>
    <property type="match status" value="1"/>
</dbReference>
<reference evidence="12" key="3">
    <citation type="submission" date="2025-09" db="UniProtKB">
        <authorList>
            <consortium name="Ensembl"/>
        </authorList>
    </citation>
    <scope>IDENTIFICATION</scope>
</reference>
<keyword evidence="3" id="KW-0653">Protein transport</keyword>
<dbReference type="InterPro" id="IPR056459">
    <property type="entry name" value="TPR_DOP1"/>
</dbReference>
<dbReference type="Pfam" id="PF04118">
    <property type="entry name" value="Dopey_N"/>
    <property type="match status" value="1"/>
</dbReference>
<evidence type="ECO:0008006" key="14">
    <source>
        <dbReference type="Google" id="ProtNLM"/>
    </source>
</evidence>
<feature type="domain" description="DOP1-like C-terminal" evidence="10">
    <location>
        <begin position="1661"/>
        <end position="2143"/>
    </location>
</feature>
<feature type="compositionally biased region" description="Polar residues" evidence="7">
    <location>
        <begin position="1039"/>
        <end position="1048"/>
    </location>
</feature>
<dbReference type="GeneTree" id="ENSGT00390000016421"/>
<dbReference type="PANTHER" id="PTHR14042:SF23">
    <property type="entry name" value="PROTEIN DOPEY-2"/>
    <property type="match status" value="1"/>
</dbReference>
<feature type="compositionally biased region" description="Polar residues" evidence="7">
    <location>
        <begin position="1079"/>
        <end position="1091"/>
    </location>
</feature>
<feature type="domain" description="DOP1-like middle TPR" evidence="9">
    <location>
        <begin position="327"/>
        <end position="529"/>
    </location>
</feature>
<feature type="compositionally biased region" description="Acidic residues" evidence="7">
    <location>
        <begin position="1052"/>
        <end position="1070"/>
    </location>
</feature>
<comment type="similarity">
    <text evidence="6">Belongs to the DOP1 family.</text>
</comment>
<protein>
    <recommendedName>
        <fullName evidence="14">Dopey N-terminal domain-containing protein</fullName>
    </recommendedName>
</protein>
<feature type="region of interest" description="Disordered" evidence="7">
    <location>
        <begin position="1037"/>
        <end position="1094"/>
    </location>
</feature>
<dbReference type="InterPro" id="IPR016024">
    <property type="entry name" value="ARM-type_fold"/>
</dbReference>
<feature type="domain" description="DOP1 N-terminal" evidence="8">
    <location>
        <begin position="12"/>
        <end position="303"/>
    </location>
</feature>
<feature type="region of interest" description="Disordered" evidence="7">
    <location>
        <begin position="638"/>
        <end position="671"/>
    </location>
</feature>
<comment type="subcellular location">
    <subcellularLocation>
        <location evidence="1">Golgi apparatus membrane</location>
        <topology evidence="1">Peripheral membrane protein</topology>
    </subcellularLocation>
</comment>
<evidence type="ECO:0000256" key="3">
    <source>
        <dbReference type="ARBA" id="ARBA00022927"/>
    </source>
</evidence>
<evidence type="ECO:0000256" key="4">
    <source>
        <dbReference type="ARBA" id="ARBA00023034"/>
    </source>
</evidence>
<dbReference type="GO" id="GO:0015031">
    <property type="term" value="P:protein transport"/>
    <property type="evidence" value="ECO:0007669"/>
    <property type="project" value="UniProtKB-KW"/>
</dbReference>